<comment type="caution">
    <text evidence="3">The sequence shown here is derived from an EMBL/GenBank/DDBJ whole genome shotgun (WGS) entry which is preliminary data.</text>
</comment>
<protein>
    <submittedName>
        <fullName evidence="3">Serine-rich adhesin for platelets-like isoform X2</fullName>
    </submittedName>
</protein>
<feature type="region of interest" description="Disordered" evidence="1">
    <location>
        <begin position="54"/>
        <end position="74"/>
    </location>
</feature>
<organism evidence="3 4">
    <name type="scientific">Olea europaea subsp. europaea</name>
    <dbReference type="NCBI Taxonomy" id="158383"/>
    <lineage>
        <taxon>Eukaryota</taxon>
        <taxon>Viridiplantae</taxon>
        <taxon>Streptophyta</taxon>
        <taxon>Embryophyta</taxon>
        <taxon>Tracheophyta</taxon>
        <taxon>Spermatophyta</taxon>
        <taxon>Magnoliopsida</taxon>
        <taxon>eudicotyledons</taxon>
        <taxon>Gunneridae</taxon>
        <taxon>Pentapetalae</taxon>
        <taxon>asterids</taxon>
        <taxon>lamiids</taxon>
        <taxon>Lamiales</taxon>
        <taxon>Oleaceae</taxon>
        <taxon>Oleeae</taxon>
        <taxon>Olea</taxon>
    </lineage>
</organism>
<feature type="transmembrane region" description="Helical" evidence="2">
    <location>
        <begin position="269"/>
        <end position="289"/>
    </location>
</feature>
<proteinExistence type="predicted"/>
<keyword evidence="4" id="KW-1185">Reference proteome</keyword>
<keyword evidence="2" id="KW-0812">Transmembrane</keyword>
<dbReference type="EMBL" id="CACTIH010005449">
    <property type="protein sequence ID" value="CAA2993407.1"/>
    <property type="molecule type" value="Genomic_DNA"/>
</dbReference>
<evidence type="ECO:0000256" key="1">
    <source>
        <dbReference type="SAM" id="MobiDB-lite"/>
    </source>
</evidence>
<keyword evidence="2" id="KW-0472">Membrane</keyword>
<evidence type="ECO:0000256" key="2">
    <source>
        <dbReference type="SAM" id="Phobius"/>
    </source>
</evidence>
<dbReference type="PANTHER" id="PTHR35310">
    <property type="entry name" value="CELL WALL INTEGRITY/STRESS RESPONSE COMPONENT-LIKE PROTEIN"/>
    <property type="match status" value="1"/>
</dbReference>
<dbReference type="Proteomes" id="UP000594638">
    <property type="component" value="Unassembled WGS sequence"/>
</dbReference>
<dbReference type="PANTHER" id="PTHR35310:SF1">
    <property type="entry name" value="CELL WALL INTEGRITY_STRESS RESPONSE COMPONENT-LIKE PROTEIN"/>
    <property type="match status" value="1"/>
</dbReference>
<dbReference type="AlphaFoldDB" id="A0A8S0SP70"/>
<gene>
    <name evidence="3" type="ORF">OLEA9_A028860</name>
</gene>
<dbReference type="OrthoDB" id="2020776at2759"/>
<sequence length="340" mass="39329">MAPFQESNLRKVILFHLFLIFLTSVFISAYTEIQPHSDELFGARKMMKYEDDPPIMKKKTTTIKPPPYSDKNKTRFKNKVHLEKKLSDSKSKNRDKNQQGWIDQDEVYDLVDGIKDLPTKFQQTLVPDLEKISKTSKVYLNKYNKAFTKGFKPYVGNKYAPTIASTVSFGFTLIILILVLLIFNHIRAHFSLQKLLIFIQIYLSIYFYTLCLSSLFTGVEPLRVFYATSQSTFVCVQVLQTLAYVLYLVLLLMYLILVFSTVTGLVAKLLGLAQTFLGFFIGLHYYMTVFHRAVLHQPPKTSWRAFALYATCFLVICLFRRTDGRKKIYLEEGGEEGKRS</sequence>
<feature type="transmembrane region" description="Helical" evidence="2">
    <location>
        <begin position="301"/>
        <end position="319"/>
    </location>
</feature>
<reference evidence="3 4" key="1">
    <citation type="submission" date="2019-12" db="EMBL/GenBank/DDBJ databases">
        <authorList>
            <person name="Alioto T."/>
            <person name="Alioto T."/>
            <person name="Gomez Garrido J."/>
        </authorList>
    </citation>
    <scope>NUCLEOTIDE SEQUENCE [LARGE SCALE GENOMIC DNA]</scope>
</reference>
<feature type="transmembrane region" description="Helical" evidence="2">
    <location>
        <begin position="159"/>
        <end position="183"/>
    </location>
</feature>
<feature type="transmembrane region" description="Helical" evidence="2">
    <location>
        <begin position="195"/>
        <end position="216"/>
    </location>
</feature>
<feature type="transmembrane region" description="Helical" evidence="2">
    <location>
        <begin position="236"/>
        <end position="257"/>
    </location>
</feature>
<name>A0A8S0SP70_OLEEU</name>
<feature type="transmembrane region" description="Helical" evidence="2">
    <location>
        <begin position="12"/>
        <end position="31"/>
    </location>
</feature>
<evidence type="ECO:0000313" key="3">
    <source>
        <dbReference type="EMBL" id="CAA2993407.1"/>
    </source>
</evidence>
<accession>A0A8S0SP70</accession>
<keyword evidence="2" id="KW-1133">Transmembrane helix</keyword>
<evidence type="ECO:0000313" key="4">
    <source>
        <dbReference type="Proteomes" id="UP000594638"/>
    </source>
</evidence>
<dbReference type="Gramene" id="OE9A028860T1">
    <property type="protein sequence ID" value="OE9A028860C1"/>
    <property type="gene ID" value="OE9A028860"/>
</dbReference>